<dbReference type="PANTHER" id="PTHR35178">
    <property type="entry name" value="FOLATE RECEPTOR HOMOLOG-RELATED"/>
    <property type="match status" value="1"/>
</dbReference>
<dbReference type="EMBL" id="CP092625">
    <property type="protein sequence ID" value="UMM41794.1"/>
    <property type="molecule type" value="Genomic_DNA"/>
</dbReference>
<reference evidence="2 3" key="1">
    <citation type="submission" date="2022-04" db="EMBL/GenBank/DDBJ databases">
        <title>Chromosome-level reference genomes for two strains of Caenorhabditis briggsae: an improved platform for comparative genomics.</title>
        <authorList>
            <person name="Stevens L."/>
            <person name="Andersen E."/>
        </authorList>
    </citation>
    <scope>NUCLEOTIDE SEQUENCE [LARGE SCALE GENOMIC DNA]</scope>
    <source>
        <strain evidence="2">VX34</strain>
        <tissue evidence="2">Whole-organism</tissue>
    </source>
</reference>
<keyword evidence="1" id="KW-0812">Transmembrane</keyword>
<dbReference type="PANTHER" id="PTHR35178:SF1">
    <property type="entry name" value="CUB DOMAIN-CONTAINING PROTEIN-RELATED"/>
    <property type="match status" value="1"/>
</dbReference>
<dbReference type="AlphaFoldDB" id="A0AAE9JTB6"/>
<feature type="transmembrane region" description="Helical" evidence="1">
    <location>
        <begin position="6"/>
        <end position="25"/>
    </location>
</feature>
<evidence type="ECO:0000256" key="1">
    <source>
        <dbReference type="SAM" id="Phobius"/>
    </source>
</evidence>
<accession>A0AAE9JTB6</accession>
<feature type="transmembrane region" description="Helical" evidence="1">
    <location>
        <begin position="180"/>
        <end position="201"/>
    </location>
</feature>
<keyword evidence="3" id="KW-1185">Reference proteome</keyword>
<sequence>MPKKRLIALLIWILLAIGLTGWLIVESAKFRTLSELVSSIWNGPRKGALDAQFEKETFKDAPRVCAPCAGGNFILKRFLMQSFKFRQAMEWKEDEWKQTDCVNGMKEDTLDSVLMDCAQLNFLALLFGETVEYMGTRDGWTITYLYNRTSSEGADWIANDLSGKVGYRRSNDDMSDLNKAVLILLFMATFSAILTVLGWYLTTTFMKLSSHLARKRRHEQRRRALKKMGSFGNVDSRLYNDMDGSEELKVIYTVKEEKVTVKKEKKLITMEFANLGKPEEIIGCIPDNAEPKLEYEWRRLQKKSVKETQETPQKKTQKTQKIGVVKVDEKMERQWAEIENDVFGFPTQKKNFMRSMSSSPYGTLERKEKNRSIASFNTVEGPWRGAGIESVDLPYVERPISLNPIAEYAYFDWDDEPDDADNNENLEQTKIEENQSTIWARESGAVLARQVIENHAALRKQSDINNS</sequence>
<name>A0AAE9JTB6_CAEBR</name>
<keyword evidence="1" id="KW-1133">Transmembrane helix</keyword>
<gene>
    <name evidence="2" type="ORF">L5515_017895</name>
</gene>
<dbReference type="Proteomes" id="UP000829354">
    <property type="component" value="Chromosome X"/>
</dbReference>
<evidence type="ECO:0000313" key="3">
    <source>
        <dbReference type="Proteomes" id="UP000829354"/>
    </source>
</evidence>
<organism evidence="2 3">
    <name type="scientific">Caenorhabditis briggsae</name>
    <dbReference type="NCBI Taxonomy" id="6238"/>
    <lineage>
        <taxon>Eukaryota</taxon>
        <taxon>Metazoa</taxon>
        <taxon>Ecdysozoa</taxon>
        <taxon>Nematoda</taxon>
        <taxon>Chromadorea</taxon>
        <taxon>Rhabditida</taxon>
        <taxon>Rhabditina</taxon>
        <taxon>Rhabditomorpha</taxon>
        <taxon>Rhabditoidea</taxon>
        <taxon>Rhabditidae</taxon>
        <taxon>Peloderinae</taxon>
        <taxon>Caenorhabditis</taxon>
    </lineage>
</organism>
<proteinExistence type="predicted"/>
<protein>
    <submittedName>
        <fullName evidence="2">Uncharacterized protein</fullName>
    </submittedName>
</protein>
<keyword evidence="1" id="KW-0472">Membrane</keyword>
<evidence type="ECO:0000313" key="2">
    <source>
        <dbReference type="EMBL" id="UMM41794.1"/>
    </source>
</evidence>